<feature type="region of interest" description="Disordered" evidence="5">
    <location>
        <begin position="334"/>
        <end position="354"/>
    </location>
</feature>
<evidence type="ECO:0000256" key="1">
    <source>
        <dbReference type="ARBA" id="ARBA00004141"/>
    </source>
</evidence>
<feature type="transmembrane region" description="Helical" evidence="6">
    <location>
        <begin position="249"/>
        <end position="269"/>
    </location>
</feature>
<dbReference type="PANTHER" id="PTHR30238:SF0">
    <property type="entry name" value="THYLAKOID MEMBRANE PROTEIN TERC, CHLOROPLASTIC"/>
    <property type="match status" value="1"/>
</dbReference>
<protein>
    <submittedName>
        <fullName evidence="7">Unannotated protein</fullName>
    </submittedName>
</protein>
<feature type="transmembrane region" description="Helical" evidence="6">
    <location>
        <begin position="219"/>
        <end position="243"/>
    </location>
</feature>
<name>A0A6J7FQR9_9ZZZZ</name>
<feature type="transmembrane region" description="Helical" evidence="6">
    <location>
        <begin position="29"/>
        <end position="50"/>
    </location>
</feature>
<feature type="transmembrane region" description="Helical" evidence="6">
    <location>
        <begin position="276"/>
        <end position="297"/>
    </location>
</feature>
<feature type="transmembrane region" description="Helical" evidence="6">
    <location>
        <begin position="303"/>
        <end position="324"/>
    </location>
</feature>
<dbReference type="EMBL" id="CAFBLP010000159">
    <property type="protein sequence ID" value="CAB4897896.1"/>
    <property type="molecule type" value="Genomic_DNA"/>
</dbReference>
<dbReference type="GO" id="GO:0016020">
    <property type="term" value="C:membrane"/>
    <property type="evidence" value="ECO:0007669"/>
    <property type="project" value="UniProtKB-SubCell"/>
</dbReference>
<organism evidence="7">
    <name type="scientific">freshwater metagenome</name>
    <dbReference type="NCBI Taxonomy" id="449393"/>
    <lineage>
        <taxon>unclassified sequences</taxon>
        <taxon>metagenomes</taxon>
        <taxon>ecological metagenomes</taxon>
    </lineage>
</organism>
<dbReference type="NCBIfam" id="TIGR03718">
    <property type="entry name" value="R_switched_Alx"/>
    <property type="match status" value="1"/>
</dbReference>
<evidence type="ECO:0000256" key="3">
    <source>
        <dbReference type="ARBA" id="ARBA00022989"/>
    </source>
</evidence>
<evidence type="ECO:0000256" key="4">
    <source>
        <dbReference type="ARBA" id="ARBA00023136"/>
    </source>
</evidence>
<feature type="transmembrane region" description="Helical" evidence="6">
    <location>
        <begin position="155"/>
        <end position="172"/>
    </location>
</feature>
<evidence type="ECO:0000256" key="6">
    <source>
        <dbReference type="SAM" id="Phobius"/>
    </source>
</evidence>
<feature type="transmembrane region" description="Helical" evidence="6">
    <location>
        <begin position="103"/>
        <end position="120"/>
    </location>
</feature>
<reference evidence="7" key="1">
    <citation type="submission" date="2020-05" db="EMBL/GenBank/DDBJ databases">
        <authorList>
            <person name="Chiriac C."/>
            <person name="Salcher M."/>
            <person name="Ghai R."/>
            <person name="Kavagutti S V."/>
        </authorList>
    </citation>
    <scope>NUCLEOTIDE SEQUENCE</scope>
</reference>
<keyword evidence="3 6" id="KW-1133">Transmembrane helix</keyword>
<evidence type="ECO:0000256" key="5">
    <source>
        <dbReference type="SAM" id="MobiDB-lite"/>
    </source>
</evidence>
<gene>
    <name evidence="7" type="ORF">UFOPK3376_03256</name>
</gene>
<keyword evidence="2 6" id="KW-0812">Transmembrane</keyword>
<dbReference type="AlphaFoldDB" id="A0A6J7FQR9"/>
<comment type="subcellular location">
    <subcellularLocation>
        <location evidence="1">Membrane</location>
        <topology evidence="1">Multi-pass membrane protein</topology>
    </subcellularLocation>
</comment>
<dbReference type="InterPro" id="IPR005496">
    <property type="entry name" value="Integral_membrane_TerC"/>
</dbReference>
<accession>A0A6J7FQR9</accession>
<dbReference type="Pfam" id="PF03741">
    <property type="entry name" value="TerC"/>
    <property type="match status" value="1"/>
</dbReference>
<evidence type="ECO:0000313" key="7">
    <source>
        <dbReference type="EMBL" id="CAB4897896.1"/>
    </source>
</evidence>
<keyword evidence="4 6" id="KW-0472">Membrane</keyword>
<dbReference type="PANTHER" id="PTHR30238">
    <property type="entry name" value="MEMBRANE BOUND PREDICTED REDOX MODULATOR"/>
    <property type="match status" value="1"/>
</dbReference>
<sequence>MTMLALTSPYLFAADSAVKEEFANFDVPLWAWISLIGVIVAMLFADLLLMHRTAKEITIKDAAIESAIWVSTGLLFGVVMLIWQGGQAGGEYYAGFLIEKSLSVDNVFVWAVIFSFFTVPREYQFRVLFWGIFGALVLRGVFIFAGVSLIERFEWILYVFGAFLLYTAVKIARHDDSKQVDYNNNIAMRLVRRLVPTTDEYDGQKLFTRRNGKRLATPLFAVLILIEATDVVFAVDSVPAILAVSREPFIVFASNAFAILGLRSLYFLLGGMQGKFRYLNVGLGVILAFVGVKMLLIGRPFEIHMPTFVSLSFIALVLTVAIVASVKADKRSSAGAVEDDDTPTPAMVGVSETL</sequence>
<feature type="transmembrane region" description="Helical" evidence="6">
    <location>
        <begin position="62"/>
        <end position="83"/>
    </location>
</feature>
<feature type="transmembrane region" description="Helical" evidence="6">
    <location>
        <begin position="127"/>
        <end position="149"/>
    </location>
</feature>
<dbReference type="InterPro" id="IPR022369">
    <property type="entry name" value="Integral_membrane_TerC_rswitch"/>
</dbReference>
<proteinExistence type="predicted"/>
<evidence type="ECO:0000256" key="2">
    <source>
        <dbReference type="ARBA" id="ARBA00022692"/>
    </source>
</evidence>